<name>A0A2U9NTS8_FXMV</name>
<evidence type="ECO:0000256" key="4">
    <source>
        <dbReference type="ARBA" id="ARBA00022561"/>
    </source>
</evidence>
<feature type="region of interest" description="Disordered" evidence="7">
    <location>
        <begin position="1"/>
        <end position="84"/>
    </location>
</feature>
<evidence type="ECO:0000259" key="8">
    <source>
        <dbReference type="PROSITE" id="PS00418"/>
    </source>
</evidence>
<feature type="compositionally biased region" description="Low complexity" evidence="7">
    <location>
        <begin position="1"/>
        <end position="18"/>
    </location>
</feature>
<feature type="compositionally biased region" description="Basic and acidic residues" evidence="7">
    <location>
        <begin position="60"/>
        <end position="71"/>
    </location>
</feature>
<feature type="compositionally biased region" description="Polar residues" evidence="7">
    <location>
        <begin position="72"/>
        <end position="83"/>
    </location>
</feature>
<evidence type="ECO:0000256" key="3">
    <source>
        <dbReference type="ARBA" id="ARBA00022497"/>
    </source>
</evidence>
<dbReference type="InterPro" id="IPR000052">
    <property type="entry name" value="Pltvir_coat"/>
</dbReference>
<evidence type="ECO:0000313" key="9">
    <source>
        <dbReference type="EMBL" id="AWT40560.1"/>
    </source>
</evidence>
<evidence type="ECO:0000256" key="7">
    <source>
        <dbReference type="SAM" id="MobiDB-lite"/>
    </source>
</evidence>
<evidence type="ECO:0000256" key="1">
    <source>
        <dbReference type="ARBA" id="ARBA00004032"/>
    </source>
</evidence>
<feature type="domain" description="Potexviruses and carlaviruses coat protein" evidence="8">
    <location>
        <begin position="186"/>
        <end position="201"/>
    </location>
</feature>
<keyword evidence="6" id="KW-0687">Ribonucleoprotein</keyword>
<keyword evidence="3" id="KW-1139">Helical capsid protein</keyword>
<organismHost>
    <name type="scientific">Setaria viridis</name>
    <name type="common">Green bristlegrass</name>
    <name type="synonym">Setaria italica subsp. viridis</name>
    <dbReference type="NCBI Taxonomy" id="4556"/>
</organismHost>
<dbReference type="PROSITE" id="PS00418">
    <property type="entry name" value="POTEX_CARLAVIRUS_COAT"/>
    <property type="match status" value="1"/>
</dbReference>
<proteinExistence type="predicted"/>
<reference evidence="9" key="1">
    <citation type="submission" date="2017-07" db="EMBL/GenBank/DDBJ databases">
        <title>Foxtail mosaic virus: A New Viral Vector for Heterologous Protein Expression in Wheat and Maize.</title>
        <authorList>
            <person name="Bouton C."/>
            <person name="King R."/>
            <person name="Hammond-Kosack K."/>
            <person name="Kanyuka K."/>
        </authorList>
    </citation>
    <scope>NUCLEOTIDE SEQUENCE</scope>
    <source>
        <strain evidence="9">PV139</strain>
    </source>
</reference>
<dbReference type="GO" id="GO:0019029">
    <property type="term" value="C:helical viral capsid"/>
    <property type="evidence" value="ECO:0007669"/>
    <property type="project" value="UniProtKB-KW"/>
</dbReference>
<dbReference type="Pfam" id="PF00286">
    <property type="entry name" value="Flexi_CP"/>
    <property type="match status" value="1"/>
</dbReference>
<dbReference type="EMBL" id="MF573299">
    <property type="protein sequence ID" value="AWT40560.1"/>
    <property type="molecule type" value="Genomic_RNA"/>
</dbReference>
<keyword evidence="4" id="KW-0167">Capsid protein</keyword>
<organismHost>
    <name type="scientific">Setaria italica</name>
    <name type="common">Foxtail millet</name>
    <name type="synonym">Panicum italicum</name>
    <dbReference type="NCBI Taxonomy" id="4555"/>
</organismHost>
<gene>
    <name evidence="9" type="primary">ORF5A</name>
</gene>
<sequence length="266" mass="29038">MSKSTATPSSSPETAGTPLNDRIEGVRVTNISEEKQPTSSVTSSFQDTMATQNADVTDATDYKKPPAETEQKALTIQPRSNKAPSDEELVRIINAAQKRGLTPAAFVQAAIVFTMESMDKGATDSTIFTGKYNTFPMKSLALACKDAGVPVHKLCYFYTKPAYANRRVANQPPARWTNENVPKANKWAAFDTFDALLDPYVVPSSVPYDEPTPEDRQVNEIFKKDNLSQAASRNQLLGTQASITRGRLNGAPALPNNGQYFIEAPQ</sequence>
<evidence type="ECO:0000256" key="2">
    <source>
        <dbReference type="ARBA" id="ARBA00004328"/>
    </source>
</evidence>
<evidence type="ECO:0000256" key="6">
    <source>
        <dbReference type="ARBA" id="ARBA00023274"/>
    </source>
</evidence>
<feature type="compositionally biased region" description="Polar residues" evidence="7">
    <location>
        <begin position="37"/>
        <end position="55"/>
    </location>
</feature>
<dbReference type="GO" id="GO:0005198">
    <property type="term" value="F:structural molecule activity"/>
    <property type="evidence" value="ECO:0007669"/>
    <property type="project" value="InterPro"/>
</dbReference>
<evidence type="ECO:0000256" key="5">
    <source>
        <dbReference type="ARBA" id="ARBA00022844"/>
    </source>
</evidence>
<comment type="function">
    <text evidence="1">Required for genome encapsidation. Forms ribonucleoprotein complexes along with TGB1 helicase and viral RNA.</text>
</comment>
<comment type="subcellular location">
    <subcellularLocation>
        <location evidence="2">Virion</location>
    </subcellularLocation>
</comment>
<accession>A0A2U9NTS8</accession>
<dbReference type="GO" id="GO:1990904">
    <property type="term" value="C:ribonucleoprotein complex"/>
    <property type="evidence" value="ECO:0007669"/>
    <property type="project" value="UniProtKB-KW"/>
</dbReference>
<keyword evidence="5" id="KW-0946">Virion</keyword>
<protein>
    <submittedName>
        <fullName evidence="9">ORF5A</fullName>
    </submittedName>
</protein>
<organism evidence="9">
    <name type="scientific">Foxtail mosaic virus</name>
    <dbReference type="NCBI Taxonomy" id="12179"/>
    <lineage>
        <taxon>Viruses</taxon>
        <taxon>Riboviria</taxon>
        <taxon>Orthornavirae</taxon>
        <taxon>Kitrinoviricota</taxon>
        <taxon>Alsuviricetes</taxon>
        <taxon>Tymovirales</taxon>
        <taxon>Alphaflexiviridae</taxon>
        <taxon>Potexvirus</taxon>
        <taxon>Potexvirus setariae</taxon>
    </lineage>
</organism>